<gene>
    <name evidence="3" type="ORF">SAMN04515674_104169</name>
</gene>
<name>A0A1I5RPI0_9BACT</name>
<dbReference type="SMART" id="SM00883">
    <property type="entry name" value="Cpn10"/>
    <property type="match status" value="1"/>
</dbReference>
<dbReference type="CDD" id="cd00320">
    <property type="entry name" value="cpn10"/>
    <property type="match status" value="1"/>
</dbReference>
<dbReference type="SUPFAM" id="SSF50129">
    <property type="entry name" value="GroES-like"/>
    <property type="match status" value="1"/>
</dbReference>
<organism evidence="3 4">
    <name type="scientific">Pseudarcicella hirudinis</name>
    <dbReference type="NCBI Taxonomy" id="1079859"/>
    <lineage>
        <taxon>Bacteria</taxon>
        <taxon>Pseudomonadati</taxon>
        <taxon>Bacteroidota</taxon>
        <taxon>Cytophagia</taxon>
        <taxon>Cytophagales</taxon>
        <taxon>Flectobacillaceae</taxon>
        <taxon>Pseudarcicella</taxon>
    </lineage>
</organism>
<dbReference type="InterPro" id="IPR020818">
    <property type="entry name" value="Chaperonin_GroES"/>
</dbReference>
<reference evidence="3 4" key="1">
    <citation type="submission" date="2016-10" db="EMBL/GenBank/DDBJ databases">
        <authorList>
            <person name="de Groot N.N."/>
        </authorList>
    </citation>
    <scope>NUCLEOTIDE SEQUENCE [LARGE SCALE GENOMIC DNA]</scope>
    <source>
        <strain evidence="4">E92,LMG 26720,CCM 7988</strain>
    </source>
</reference>
<dbReference type="Pfam" id="PF00166">
    <property type="entry name" value="Cpn10"/>
    <property type="match status" value="1"/>
</dbReference>
<dbReference type="InterPro" id="IPR011032">
    <property type="entry name" value="GroES-like_sf"/>
</dbReference>
<accession>A0A1I5RPI0</accession>
<dbReference type="PANTHER" id="PTHR10772:SF58">
    <property type="entry name" value="CO-CHAPERONIN GROES"/>
    <property type="match status" value="1"/>
</dbReference>
<keyword evidence="4" id="KW-1185">Reference proteome</keyword>
<dbReference type="GO" id="GO:0044183">
    <property type="term" value="F:protein folding chaperone"/>
    <property type="evidence" value="ECO:0007669"/>
    <property type="project" value="InterPro"/>
</dbReference>
<dbReference type="GO" id="GO:0046872">
    <property type="term" value="F:metal ion binding"/>
    <property type="evidence" value="ECO:0007669"/>
    <property type="project" value="TreeGrafter"/>
</dbReference>
<dbReference type="Proteomes" id="UP000199306">
    <property type="component" value="Unassembled WGS sequence"/>
</dbReference>
<evidence type="ECO:0000256" key="2">
    <source>
        <dbReference type="ARBA" id="ARBA00023186"/>
    </source>
</evidence>
<comment type="similarity">
    <text evidence="1">Belongs to the GroES chaperonin family.</text>
</comment>
<evidence type="ECO:0000256" key="1">
    <source>
        <dbReference type="ARBA" id="ARBA00006975"/>
    </source>
</evidence>
<dbReference type="EMBL" id="FOXH01000004">
    <property type="protein sequence ID" value="SFP60151.1"/>
    <property type="molecule type" value="Genomic_DNA"/>
</dbReference>
<dbReference type="Gene3D" id="2.30.33.40">
    <property type="entry name" value="GroES chaperonin"/>
    <property type="match status" value="1"/>
</dbReference>
<keyword evidence="2" id="KW-0143">Chaperone</keyword>
<dbReference type="AlphaFoldDB" id="A0A1I5RPI0"/>
<dbReference type="RefSeq" id="WP_310586933.1">
    <property type="nucleotide sequence ID" value="NZ_FOXH01000004.1"/>
</dbReference>
<dbReference type="PANTHER" id="PTHR10772">
    <property type="entry name" value="10 KDA HEAT SHOCK PROTEIN"/>
    <property type="match status" value="1"/>
</dbReference>
<dbReference type="GO" id="GO:0051082">
    <property type="term" value="F:unfolded protein binding"/>
    <property type="evidence" value="ECO:0007669"/>
    <property type="project" value="TreeGrafter"/>
</dbReference>
<proteinExistence type="inferred from homology"/>
<dbReference type="STRING" id="1079859.SAMN04515674_104169"/>
<evidence type="ECO:0000313" key="4">
    <source>
        <dbReference type="Proteomes" id="UP000199306"/>
    </source>
</evidence>
<dbReference type="InterPro" id="IPR037124">
    <property type="entry name" value="Chaperonin_GroES_sf"/>
</dbReference>
<evidence type="ECO:0000313" key="3">
    <source>
        <dbReference type="EMBL" id="SFP60151.1"/>
    </source>
</evidence>
<dbReference type="GO" id="GO:0051087">
    <property type="term" value="F:protein-folding chaperone binding"/>
    <property type="evidence" value="ECO:0007669"/>
    <property type="project" value="TreeGrafter"/>
</dbReference>
<sequence>MLAMIEGTDTLKKVVMLGDKVLVRPIEGNSQTRSGLYLPPTVQEKEEITKGYVMKAGPGFPIPAVQEDEPWKDQDHVKYIPLQVKEGDQILYLKRNAFEVELDTEKYQILSQNAILMIVRDEGLFE</sequence>
<protein>
    <submittedName>
        <fullName evidence="3">Co-chaperonin GroES (HSP10)</fullName>
    </submittedName>
</protein>
<dbReference type="GO" id="GO:0005524">
    <property type="term" value="F:ATP binding"/>
    <property type="evidence" value="ECO:0007669"/>
    <property type="project" value="InterPro"/>
</dbReference>